<accession>A0AAD9G8M3</accession>
<organism evidence="1 2">
    <name type="scientific">Phytophthora citrophthora</name>
    <dbReference type="NCBI Taxonomy" id="4793"/>
    <lineage>
        <taxon>Eukaryota</taxon>
        <taxon>Sar</taxon>
        <taxon>Stramenopiles</taxon>
        <taxon>Oomycota</taxon>
        <taxon>Peronosporomycetes</taxon>
        <taxon>Peronosporales</taxon>
        <taxon>Peronosporaceae</taxon>
        <taxon>Phytophthora</taxon>
    </lineage>
</organism>
<proteinExistence type="predicted"/>
<reference evidence="1" key="1">
    <citation type="submission" date="2023-08" db="EMBL/GenBank/DDBJ databases">
        <title>Reference Genome Resource for the Citrus Pathogen Phytophthora citrophthora.</title>
        <authorList>
            <person name="Moller H."/>
            <person name="Coetzee B."/>
            <person name="Rose L.J."/>
            <person name="Van Niekerk J.M."/>
        </authorList>
    </citation>
    <scope>NUCLEOTIDE SEQUENCE</scope>
    <source>
        <strain evidence="1">STE-U-9442</strain>
    </source>
</reference>
<protein>
    <submittedName>
        <fullName evidence="1">Uncharacterized protein</fullName>
    </submittedName>
</protein>
<name>A0AAD9G8M3_9STRA</name>
<dbReference type="Proteomes" id="UP001259832">
    <property type="component" value="Unassembled WGS sequence"/>
</dbReference>
<comment type="caution">
    <text evidence="1">The sequence shown here is derived from an EMBL/GenBank/DDBJ whole genome shotgun (WGS) entry which is preliminary data.</text>
</comment>
<dbReference type="AlphaFoldDB" id="A0AAD9G8M3"/>
<gene>
    <name evidence="1" type="ORF">P3T76_011588</name>
</gene>
<dbReference type="EMBL" id="JASMQC010000027">
    <property type="protein sequence ID" value="KAK1933828.1"/>
    <property type="molecule type" value="Genomic_DNA"/>
</dbReference>
<evidence type="ECO:0000313" key="1">
    <source>
        <dbReference type="EMBL" id="KAK1933828.1"/>
    </source>
</evidence>
<evidence type="ECO:0000313" key="2">
    <source>
        <dbReference type="Proteomes" id="UP001259832"/>
    </source>
</evidence>
<keyword evidence="2" id="KW-1185">Reference proteome</keyword>
<sequence length="90" mass="9593">MDKMTTLAKNTTAKKKSLHLDAGASRRRLWTALEGGERRSLPPLGLMSIGSVSPTGAYMASESESESEAINGAEAANVLKLESVLLVKDF</sequence>